<evidence type="ECO:0000256" key="6">
    <source>
        <dbReference type="ARBA" id="ARBA00023136"/>
    </source>
</evidence>
<evidence type="ECO:0000256" key="7">
    <source>
        <dbReference type="SAM" id="Phobius"/>
    </source>
</evidence>
<gene>
    <name evidence="8" type="ORF">TSPGSL018_6703</name>
</gene>
<keyword evidence="6 7" id="KW-0472">Membrane</keyword>
<evidence type="ECO:0000256" key="4">
    <source>
        <dbReference type="ARBA" id="ARBA00022780"/>
    </source>
</evidence>
<evidence type="ECO:0000313" key="8">
    <source>
        <dbReference type="EMBL" id="JAC81984.1"/>
    </source>
</evidence>
<dbReference type="GO" id="GO:0009706">
    <property type="term" value="C:chloroplast inner membrane"/>
    <property type="evidence" value="ECO:0007669"/>
    <property type="project" value="UniProtKB-SubCell"/>
</dbReference>
<comment type="similarity">
    <text evidence="2">Belongs to the SLC13A/DASS transporter (TC 2.A.47) family. DIT1 subfamily.</text>
</comment>
<dbReference type="GO" id="GO:0015140">
    <property type="term" value="F:malate transmembrane transporter activity"/>
    <property type="evidence" value="ECO:0007669"/>
    <property type="project" value="UniProtKB-ARBA"/>
</dbReference>
<dbReference type="InterPro" id="IPR030676">
    <property type="entry name" value="CitT-rel"/>
</dbReference>
<reference evidence="8" key="1">
    <citation type="submission" date="2014-05" db="EMBL/GenBank/DDBJ databases">
        <title>The transcriptome of the halophilic microalga Tetraselmis sp. GSL018 isolated from the Great Salt Lake, Utah.</title>
        <authorList>
            <person name="Jinkerson R.E."/>
            <person name="D'Adamo S."/>
            <person name="Posewitz M.C."/>
        </authorList>
    </citation>
    <scope>NUCLEOTIDE SEQUENCE</scope>
    <source>
        <strain evidence="8">GSL018</strain>
    </source>
</reference>
<evidence type="ECO:0000256" key="3">
    <source>
        <dbReference type="ARBA" id="ARBA00022692"/>
    </source>
</evidence>
<dbReference type="EMBL" id="GBEZ01003131">
    <property type="protein sequence ID" value="JAC81984.1"/>
    <property type="molecule type" value="Transcribed_RNA"/>
</dbReference>
<name>A0A061SFY9_9CHLO</name>
<dbReference type="AlphaFoldDB" id="A0A061SFY9"/>
<comment type="subcellular location">
    <subcellularLocation>
        <location evidence="1">Plastid</location>
        <location evidence="1">Chloroplast inner membrane</location>
        <topology evidence="1">Multi-pass membrane protein</topology>
    </subcellularLocation>
</comment>
<protein>
    <submittedName>
        <fullName evidence="8">Uncharacterized protein</fullName>
    </submittedName>
</protein>
<keyword evidence="5 7" id="KW-1133">Transmembrane helix</keyword>
<evidence type="ECO:0000256" key="5">
    <source>
        <dbReference type="ARBA" id="ARBA00022989"/>
    </source>
</evidence>
<keyword evidence="4" id="KW-1001">Plastid inner membrane</keyword>
<evidence type="ECO:0000256" key="1">
    <source>
        <dbReference type="ARBA" id="ARBA00004478"/>
    </source>
</evidence>
<dbReference type="InterPro" id="IPR001898">
    <property type="entry name" value="SLC13A/DASS"/>
</dbReference>
<feature type="transmembrane region" description="Helical" evidence="7">
    <location>
        <begin position="78"/>
        <end position="104"/>
    </location>
</feature>
<feature type="transmembrane region" description="Helical" evidence="7">
    <location>
        <begin position="50"/>
        <end position="66"/>
    </location>
</feature>
<dbReference type="Pfam" id="PF00939">
    <property type="entry name" value="Na_sulph_symp"/>
    <property type="match status" value="1"/>
</dbReference>
<dbReference type="PANTHER" id="PTHR42826">
    <property type="entry name" value="DICARBOXYLATE TRANSPORTER 2.1, CHLOROPLASTIC"/>
    <property type="match status" value="1"/>
</dbReference>
<accession>A0A061SFY9</accession>
<keyword evidence="3 7" id="KW-0812">Transmembrane</keyword>
<keyword evidence="4" id="KW-0934">Plastid</keyword>
<organism evidence="8">
    <name type="scientific">Tetraselmis sp. GSL018</name>
    <dbReference type="NCBI Taxonomy" id="582737"/>
    <lineage>
        <taxon>Eukaryota</taxon>
        <taxon>Viridiplantae</taxon>
        <taxon>Chlorophyta</taxon>
        <taxon>core chlorophytes</taxon>
        <taxon>Chlorodendrophyceae</taxon>
        <taxon>Chlorodendrales</taxon>
        <taxon>Chlorodendraceae</taxon>
        <taxon>Tetraselmis</taxon>
    </lineage>
</organism>
<sequence length="127" mass="13825">MTRASEDVAVLLPEGSQTVSERGETYANQSEHLFSNFPDTHLIRALQKHFKLVLCCFFGALVWILPKPEELSSKAWNLFAIFISTISGIALAPLPLGAVALLGLTVTMLTGVLTFEEAFGAFDTQVP</sequence>
<proteinExistence type="inferred from homology"/>
<evidence type="ECO:0000256" key="2">
    <source>
        <dbReference type="ARBA" id="ARBA00007349"/>
    </source>
</evidence>